<dbReference type="Pfam" id="PF00011">
    <property type="entry name" value="HSP20"/>
    <property type="match status" value="1"/>
</dbReference>
<organism evidence="4 5">
    <name type="scientific">Anaerobacillus arseniciselenatis</name>
    <dbReference type="NCBI Taxonomy" id="85682"/>
    <lineage>
        <taxon>Bacteria</taxon>
        <taxon>Bacillati</taxon>
        <taxon>Bacillota</taxon>
        <taxon>Bacilli</taxon>
        <taxon>Bacillales</taxon>
        <taxon>Bacillaceae</taxon>
        <taxon>Anaerobacillus</taxon>
    </lineage>
</organism>
<dbReference type="InterPro" id="IPR008978">
    <property type="entry name" value="HSP20-like_chaperone"/>
</dbReference>
<sequence length="148" mass="17835">MFMDRDMMEWMKPFQKTFDQDFFRNFNHLFDNNEQQNKNVKVNLYEGHNEMLCIVFLPGIENVEDISLTVHLNTIEIKGKLDVQFDNFTLTQKEFDNGDFKRTIQLPYVVREDKVDATYRNGLLIIHLYKQMSSKQNEHRINIKHIDE</sequence>
<feature type="domain" description="SHSP" evidence="3">
    <location>
        <begin position="33"/>
        <end position="146"/>
    </location>
</feature>
<evidence type="ECO:0000259" key="3">
    <source>
        <dbReference type="PROSITE" id="PS01031"/>
    </source>
</evidence>
<dbReference type="Proteomes" id="UP000180098">
    <property type="component" value="Unassembled WGS sequence"/>
</dbReference>
<proteinExistence type="inferred from homology"/>
<keyword evidence="5" id="KW-1185">Reference proteome</keyword>
<dbReference type="InterPro" id="IPR002068">
    <property type="entry name" value="A-crystallin/Hsp20_dom"/>
</dbReference>
<comment type="similarity">
    <text evidence="1 2">Belongs to the small heat shock protein (HSP20) family.</text>
</comment>
<comment type="caution">
    <text evidence="4">The sequence shown here is derived from an EMBL/GenBank/DDBJ whole genome shotgun (WGS) entry which is preliminary data.</text>
</comment>
<reference evidence="4 5" key="1">
    <citation type="submission" date="2016-10" db="EMBL/GenBank/DDBJ databases">
        <title>Draft genome sequences of four alkaliphilic bacteria belonging to the Anaerobacillus genus.</title>
        <authorList>
            <person name="Bassil N.M."/>
            <person name="Lloyd J.R."/>
        </authorList>
    </citation>
    <scope>NUCLEOTIDE SEQUENCE [LARGE SCALE GENOMIC DNA]</scope>
    <source>
        <strain evidence="4 5">DSM 15340</strain>
    </source>
</reference>
<protein>
    <recommendedName>
        <fullName evidence="3">SHSP domain-containing protein</fullName>
    </recommendedName>
</protein>
<dbReference type="Gene3D" id="2.60.40.790">
    <property type="match status" value="1"/>
</dbReference>
<name>A0A1S2LCH2_9BACI</name>
<evidence type="ECO:0000313" key="5">
    <source>
        <dbReference type="Proteomes" id="UP000180098"/>
    </source>
</evidence>
<dbReference type="PROSITE" id="PS01031">
    <property type="entry name" value="SHSP"/>
    <property type="match status" value="1"/>
</dbReference>
<accession>A0A1S2LCH2</accession>
<dbReference type="EMBL" id="MLQQ01000040">
    <property type="protein sequence ID" value="OIJ10091.1"/>
    <property type="molecule type" value="Genomic_DNA"/>
</dbReference>
<evidence type="ECO:0000256" key="2">
    <source>
        <dbReference type="RuleBase" id="RU003616"/>
    </source>
</evidence>
<evidence type="ECO:0000256" key="1">
    <source>
        <dbReference type="PROSITE-ProRule" id="PRU00285"/>
    </source>
</evidence>
<dbReference type="SUPFAM" id="SSF49764">
    <property type="entry name" value="HSP20-like chaperones"/>
    <property type="match status" value="1"/>
</dbReference>
<dbReference type="AlphaFoldDB" id="A0A1S2LCH2"/>
<dbReference type="CDD" id="cd06464">
    <property type="entry name" value="ACD_sHsps-like"/>
    <property type="match status" value="1"/>
</dbReference>
<evidence type="ECO:0000313" key="4">
    <source>
        <dbReference type="EMBL" id="OIJ10091.1"/>
    </source>
</evidence>
<gene>
    <name evidence="4" type="ORF">BKP35_13300</name>
</gene>